<dbReference type="PANTHER" id="PTHR34217:SF1">
    <property type="entry name" value="CARBOXYPEPTIDASE 1"/>
    <property type="match status" value="1"/>
</dbReference>
<keyword evidence="1" id="KW-0378">Hydrolase</keyword>
<comment type="caution">
    <text evidence="4">The sequence shown here is derived from an EMBL/GenBank/DDBJ whole genome shotgun (WGS) entry which is preliminary data.</text>
</comment>
<sequence>MSAYENLMAHARQTEALAQIAGRLGWDQQTMMPRGANAQRSEEMAALEDVLHARRTDPRLGAWLEQAEAPDEVGAANLRELRRDYARHTKVPARLASELARITPLAQTAWEDARLAGDVAAFLPWLKQMIALRREEGQAIAGGGDPYDALMEDYEPETSSDAVAATFARMRPRLVALREAILGADTPPALTGHFAQDGQMRISRRLAEHFGYDFARGRIDLAVHPFSSGSGDDVRITTRVAMEDPFNCFYSTIHEVGHAAYEQGVDPAHALTPIGRGVSMGVHESQSRIYENQLGRSRAFCGWLHGAMQQEFGPLSVADADAFYAAVNRVNTGYIRTEADEVQYNLHIMLRFDLERALIRGTLDAEDLEAAWNTRFEADFGYKVDKPANGVLQDVHWSVGLFGYFPTYALGNIYAGCLHKTLRADLPDLDAQLALGDTTAATNWLNSRLQQFGALRGPTQTISHACGFTPDEQPFMAYLEAKFTELYRL</sequence>
<dbReference type="CDD" id="cd06460">
    <property type="entry name" value="M32_Taq"/>
    <property type="match status" value="1"/>
</dbReference>
<dbReference type="PRINTS" id="PR00998">
    <property type="entry name" value="CRBOXYPTASET"/>
</dbReference>
<dbReference type="GO" id="GO:0004181">
    <property type="term" value="F:metallocarboxypeptidase activity"/>
    <property type="evidence" value="ECO:0007669"/>
    <property type="project" value="UniProtKB-UniRule"/>
</dbReference>
<comment type="catalytic activity">
    <reaction evidence="1">
        <text>Release of a C-terminal amino acid with broad specificity, except for -Pro.</text>
        <dbReference type="EC" id="3.4.17.19"/>
    </reaction>
</comment>
<dbReference type="PROSITE" id="PS52034">
    <property type="entry name" value="PEPTIDASE_M32"/>
    <property type="match status" value="1"/>
</dbReference>
<dbReference type="GO" id="GO:0046872">
    <property type="term" value="F:metal ion binding"/>
    <property type="evidence" value="ECO:0007669"/>
    <property type="project" value="UniProtKB-KW"/>
</dbReference>
<dbReference type="AlphaFoldDB" id="A0A2W7QEE7"/>
<evidence type="ECO:0000256" key="2">
    <source>
        <dbReference type="PIRSR" id="PIRSR006615-1"/>
    </source>
</evidence>
<keyword evidence="1" id="KW-0645">Protease</keyword>
<dbReference type="GO" id="GO:0006508">
    <property type="term" value="P:proteolysis"/>
    <property type="evidence" value="ECO:0007669"/>
    <property type="project" value="UniProtKB-UniRule"/>
</dbReference>
<accession>A0A2W7QEE7</accession>
<dbReference type="RefSeq" id="WP_071470833.1">
    <property type="nucleotide sequence ID" value="NZ_MEHT01000045.1"/>
</dbReference>
<feature type="binding site" evidence="2">
    <location>
        <position position="284"/>
    </location>
    <ligand>
        <name>Zn(2+)</name>
        <dbReference type="ChEBI" id="CHEBI:29105"/>
        <note>catalytic</note>
    </ligand>
</feature>
<protein>
    <recommendedName>
        <fullName evidence="1">Metal-dependent carboxypeptidase</fullName>
        <ecNumber evidence="1">3.4.17.19</ecNumber>
    </recommendedName>
</protein>
<evidence type="ECO:0000256" key="3">
    <source>
        <dbReference type="PIRSR" id="PIRSR006615-2"/>
    </source>
</evidence>
<dbReference type="PIRSF" id="PIRSF006615">
    <property type="entry name" value="Zn_crbxpep_Taq"/>
    <property type="match status" value="1"/>
</dbReference>
<keyword evidence="2" id="KW-0862">Zinc</keyword>
<gene>
    <name evidence="4" type="ORF">LY56_00784</name>
</gene>
<dbReference type="InterPro" id="IPR001333">
    <property type="entry name" value="Peptidase_M32_Taq"/>
</dbReference>
<reference evidence="4 5" key="1">
    <citation type="submission" date="2018-06" db="EMBL/GenBank/DDBJ databases">
        <title>Genomic Encyclopedia of Archaeal and Bacterial Type Strains, Phase II (KMG-II): from individual species to whole genera.</title>
        <authorList>
            <person name="Goeker M."/>
        </authorList>
    </citation>
    <scope>NUCLEOTIDE SEQUENCE [LARGE SCALE GENOMIC DNA]</scope>
    <source>
        <strain evidence="4 5">DSM 13087</strain>
    </source>
</reference>
<dbReference type="Pfam" id="PF02074">
    <property type="entry name" value="Peptidase_M32"/>
    <property type="match status" value="1"/>
</dbReference>
<dbReference type="Gene3D" id="1.10.1370.30">
    <property type="match status" value="1"/>
</dbReference>
<dbReference type="OrthoDB" id="9772308at2"/>
<feature type="binding site" evidence="2">
    <location>
        <position position="258"/>
    </location>
    <ligand>
        <name>Zn(2+)</name>
        <dbReference type="ChEBI" id="CHEBI:29105"/>
        <note>catalytic</note>
    </ligand>
</feature>
<dbReference type="EMBL" id="QKZQ01000003">
    <property type="protein sequence ID" value="PZX46583.1"/>
    <property type="molecule type" value="Genomic_DNA"/>
</dbReference>
<keyword evidence="1 2" id="KW-0479">Metal-binding</keyword>
<dbReference type="STRING" id="121821.GCA_001870675_03065"/>
<organism evidence="4 5">
    <name type="scientific">Roseinatronobacter thiooxidans</name>
    <dbReference type="NCBI Taxonomy" id="121821"/>
    <lineage>
        <taxon>Bacteria</taxon>
        <taxon>Pseudomonadati</taxon>
        <taxon>Pseudomonadota</taxon>
        <taxon>Alphaproteobacteria</taxon>
        <taxon>Rhodobacterales</taxon>
        <taxon>Paracoccaceae</taxon>
        <taxon>Roseinatronobacter</taxon>
    </lineage>
</organism>
<dbReference type="Proteomes" id="UP000249364">
    <property type="component" value="Unassembled WGS sequence"/>
</dbReference>
<feature type="binding site" evidence="2">
    <location>
        <position position="254"/>
    </location>
    <ligand>
        <name>Zn(2+)</name>
        <dbReference type="ChEBI" id="CHEBI:29105"/>
        <note>catalytic</note>
    </ligand>
</feature>
<feature type="active site" description="Proton donor/acceptor" evidence="3">
    <location>
        <position position="255"/>
    </location>
</feature>
<evidence type="ECO:0000256" key="1">
    <source>
        <dbReference type="PIRNR" id="PIRNR006615"/>
    </source>
</evidence>
<keyword evidence="1 4" id="KW-0121">Carboxypeptidase</keyword>
<evidence type="ECO:0000313" key="5">
    <source>
        <dbReference type="Proteomes" id="UP000249364"/>
    </source>
</evidence>
<proteinExistence type="inferred from homology"/>
<comment type="function">
    <text evidence="1">Broad specificity carboxypetidase that releases amino acids sequentially from the C-terminus, including neutral, aromatic, polar and basic residues.</text>
</comment>
<name>A0A2W7QEE7_9RHOB</name>
<comment type="similarity">
    <text evidence="1">Belongs to the peptidase M32 family.</text>
</comment>
<keyword evidence="1" id="KW-0482">Metalloprotease</keyword>
<comment type="cofactor">
    <cofactor evidence="2">
        <name>Zn(2+)</name>
        <dbReference type="ChEBI" id="CHEBI:29105"/>
    </cofactor>
    <text evidence="2">Binds 1 zinc ion per subunit.</text>
</comment>
<dbReference type="EC" id="3.4.17.19" evidence="1"/>
<dbReference type="SUPFAM" id="SSF55486">
    <property type="entry name" value="Metalloproteases ('zincins'), catalytic domain"/>
    <property type="match status" value="1"/>
</dbReference>
<evidence type="ECO:0000313" key="4">
    <source>
        <dbReference type="EMBL" id="PZX46583.1"/>
    </source>
</evidence>
<keyword evidence="5" id="KW-1185">Reference proteome</keyword>
<dbReference type="PANTHER" id="PTHR34217">
    <property type="entry name" value="METAL-DEPENDENT CARBOXYPEPTIDASE"/>
    <property type="match status" value="1"/>
</dbReference>